<dbReference type="GO" id="GO:0016020">
    <property type="term" value="C:membrane"/>
    <property type="evidence" value="ECO:0007669"/>
    <property type="project" value="TreeGrafter"/>
</dbReference>
<accession>H5TPB9</accession>
<keyword evidence="2" id="KW-0560">Oxidoreductase</keyword>
<dbReference type="PROSITE" id="PS00061">
    <property type="entry name" value="ADH_SHORT"/>
    <property type="match status" value="1"/>
</dbReference>
<dbReference type="Gene3D" id="3.40.50.720">
    <property type="entry name" value="NAD(P)-binding Rossmann-like Domain"/>
    <property type="match status" value="1"/>
</dbReference>
<comment type="caution">
    <text evidence="3">The sequence shown here is derived from an EMBL/GenBank/DDBJ whole genome shotgun (WGS) entry which is preliminary data.</text>
</comment>
<evidence type="ECO:0000313" key="3">
    <source>
        <dbReference type="EMBL" id="GAB35327.1"/>
    </source>
</evidence>
<protein>
    <submittedName>
        <fullName evidence="3">Oxidoreductase</fullName>
    </submittedName>
</protein>
<dbReference type="PANTHER" id="PTHR44196">
    <property type="entry name" value="DEHYDROGENASE/REDUCTASE SDR FAMILY MEMBER 7B"/>
    <property type="match status" value="1"/>
</dbReference>
<comment type="similarity">
    <text evidence="1">Belongs to the short-chain dehydrogenases/reductases (SDR) family.</text>
</comment>
<dbReference type="RefSeq" id="WP_007239550.1">
    <property type="nucleotide sequence ID" value="NZ_BAFB01000154.1"/>
</dbReference>
<evidence type="ECO:0000256" key="2">
    <source>
        <dbReference type="ARBA" id="ARBA00023002"/>
    </source>
</evidence>
<dbReference type="GO" id="GO:0016491">
    <property type="term" value="F:oxidoreductase activity"/>
    <property type="evidence" value="ECO:0007669"/>
    <property type="project" value="UniProtKB-KW"/>
</dbReference>
<dbReference type="OrthoDB" id="9810734at2"/>
<dbReference type="STRING" id="1108044.GOOTI_154_00140"/>
<dbReference type="Pfam" id="PF00106">
    <property type="entry name" value="adh_short"/>
    <property type="match status" value="1"/>
</dbReference>
<keyword evidence="4" id="KW-1185">Reference proteome</keyword>
<dbReference type="PRINTS" id="PR00081">
    <property type="entry name" value="GDHRDH"/>
</dbReference>
<sequence length="247" mass="26290">MNISDNTIFIAGATSGIGLGLALRLHEAGNTVIIGGRRAALLDQVAAENPGIATVRIDTTDTDDVNRAAAEVIQRFPAVNVVVAMSGIMRPEDLTTPDFLATAELEVDTNIMGPLRLVAAFTDALTGKDGATFITVSSGLAFTPMVGTPTYSATKAAIHSLSESLRMQLSDKGIDVLELVPPAVQTDLMPGQAEAEWAMPLDEFLTEVMSLLPAADREILVERVKPLRFSEQSGQHDELVRQLAHLS</sequence>
<name>H5TPB9_GORO1</name>
<reference evidence="3" key="1">
    <citation type="submission" date="2012-02" db="EMBL/GenBank/DDBJ databases">
        <title>Whole genome shotgun sequence of Gordonia otitidis NBRC 100426.</title>
        <authorList>
            <person name="Yoshida I."/>
            <person name="Hosoyama A."/>
            <person name="Tsuchikane K."/>
            <person name="Katsumata H."/>
            <person name="Yamazaki S."/>
            <person name="Fujita N."/>
        </authorList>
    </citation>
    <scope>NUCLEOTIDE SEQUENCE [LARGE SCALE GENOMIC DNA]</scope>
    <source>
        <strain evidence="3">NBRC 100426</strain>
    </source>
</reference>
<dbReference type="Proteomes" id="UP000005038">
    <property type="component" value="Unassembled WGS sequence"/>
</dbReference>
<dbReference type="AlphaFoldDB" id="H5TPB9"/>
<dbReference type="InterPro" id="IPR002347">
    <property type="entry name" value="SDR_fam"/>
</dbReference>
<organism evidence="3 4">
    <name type="scientific">Gordonia otitidis (strain DSM 44809 / CCUG 52243 / JCM 12355 / NBRC 100426 / IFM 10032)</name>
    <dbReference type="NCBI Taxonomy" id="1108044"/>
    <lineage>
        <taxon>Bacteria</taxon>
        <taxon>Bacillati</taxon>
        <taxon>Actinomycetota</taxon>
        <taxon>Actinomycetes</taxon>
        <taxon>Mycobacteriales</taxon>
        <taxon>Gordoniaceae</taxon>
        <taxon>Gordonia</taxon>
    </lineage>
</organism>
<dbReference type="InterPro" id="IPR020904">
    <property type="entry name" value="Sc_DH/Rdtase_CS"/>
</dbReference>
<dbReference type="EMBL" id="BAFB01000154">
    <property type="protein sequence ID" value="GAB35327.1"/>
    <property type="molecule type" value="Genomic_DNA"/>
</dbReference>
<dbReference type="InterPro" id="IPR036291">
    <property type="entry name" value="NAD(P)-bd_dom_sf"/>
</dbReference>
<evidence type="ECO:0000313" key="4">
    <source>
        <dbReference type="Proteomes" id="UP000005038"/>
    </source>
</evidence>
<evidence type="ECO:0000256" key="1">
    <source>
        <dbReference type="ARBA" id="ARBA00006484"/>
    </source>
</evidence>
<gene>
    <name evidence="3" type="ORF">GOOTI_154_00140</name>
</gene>
<dbReference type="PANTHER" id="PTHR44196:SF1">
    <property type="entry name" value="DEHYDROGENASE_REDUCTASE SDR FAMILY MEMBER 7B"/>
    <property type="match status" value="1"/>
</dbReference>
<dbReference type="SUPFAM" id="SSF51735">
    <property type="entry name" value="NAD(P)-binding Rossmann-fold domains"/>
    <property type="match status" value="1"/>
</dbReference>
<proteinExistence type="inferred from homology"/>